<keyword evidence="6" id="KW-0223">Dioxygenase</keyword>
<keyword evidence="7" id="KW-1185">Reference proteome</keyword>
<evidence type="ECO:0000313" key="7">
    <source>
        <dbReference type="Proteomes" id="UP000295087"/>
    </source>
</evidence>
<dbReference type="PROSITE" id="PS51471">
    <property type="entry name" value="FE2OG_OXY"/>
    <property type="match status" value="1"/>
</dbReference>
<dbReference type="Pfam" id="PF03171">
    <property type="entry name" value="2OG-FeII_Oxy"/>
    <property type="match status" value="1"/>
</dbReference>
<feature type="region of interest" description="Disordered" evidence="4">
    <location>
        <begin position="352"/>
        <end position="373"/>
    </location>
</feature>
<evidence type="ECO:0000256" key="4">
    <source>
        <dbReference type="SAM" id="MobiDB-lite"/>
    </source>
</evidence>
<dbReference type="EMBL" id="SNXK01000009">
    <property type="protein sequence ID" value="TDP31038.1"/>
    <property type="molecule type" value="Genomic_DNA"/>
</dbReference>
<dbReference type="PANTHER" id="PTHR47990">
    <property type="entry name" value="2-OXOGLUTARATE (2OG) AND FE(II)-DEPENDENT OXYGENASE SUPERFAMILY PROTEIN-RELATED"/>
    <property type="match status" value="1"/>
</dbReference>
<sequence>MSDKETSDAVSDFGAPETDRAYSGYTLVESHEDNFDDDFRPQVCDMADLRGTPAARDRFIDQLGTAMVDVGIAILTGHGIGADELQAIDRNALNIFTTVPEDQKMKFVSTDCAYGEPYYLGYVPLQESMPALPHAVEAWEFDRSAFRITGEDADVALGHWPDEKYESAFRKFWHACEELTQQLGRALLQYLDVDPSLYDQNISPTNDVLRLNHYPPISSPLEDLASPARVLSHEDYGLLSLMTGSPVEGLQVYRPQNEAWSRVYTPADSLVVISGKWLGYISDNRFRACTHRVSVPRDPAQRAAPRVTVLYTLHPYEAAILEVLPGFQPERPPISGKEFMTKVADRLSERCRNMTSPNTSGPAGVRPSINGAW</sequence>
<name>A0A4R6P078_NOCIG</name>
<dbReference type="AlphaFoldDB" id="A0A4R6P078"/>
<evidence type="ECO:0000256" key="3">
    <source>
        <dbReference type="RuleBase" id="RU003682"/>
    </source>
</evidence>
<dbReference type="InterPro" id="IPR027443">
    <property type="entry name" value="IPNS-like_sf"/>
</dbReference>
<keyword evidence="2" id="KW-0045">Antibiotic biosynthesis</keyword>
<gene>
    <name evidence="6" type="ORF">DFR75_1097</name>
</gene>
<dbReference type="GO" id="GO:0017000">
    <property type="term" value="P:antibiotic biosynthetic process"/>
    <property type="evidence" value="ECO:0007669"/>
    <property type="project" value="UniProtKB-KW"/>
</dbReference>
<dbReference type="Pfam" id="PF14226">
    <property type="entry name" value="DIOX_N"/>
    <property type="match status" value="1"/>
</dbReference>
<dbReference type="InterPro" id="IPR050231">
    <property type="entry name" value="Iron_ascorbate_oxido_reductase"/>
</dbReference>
<comment type="pathway">
    <text evidence="1">Antibiotic biosynthesis.</text>
</comment>
<dbReference type="InterPro" id="IPR026992">
    <property type="entry name" value="DIOX_N"/>
</dbReference>
<dbReference type="GO" id="GO:0046872">
    <property type="term" value="F:metal ion binding"/>
    <property type="evidence" value="ECO:0007669"/>
    <property type="project" value="UniProtKB-KW"/>
</dbReference>
<feature type="domain" description="Fe2OG dioxygenase" evidence="5">
    <location>
        <begin position="204"/>
        <end position="315"/>
    </location>
</feature>
<dbReference type="SUPFAM" id="SSF51197">
    <property type="entry name" value="Clavaminate synthase-like"/>
    <property type="match status" value="1"/>
</dbReference>
<dbReference type="Proteomes" id="UP000295087">
    <property type="component" value="Unassembled WGS sequence"/>
</dbReference>
<evidence type="ECO:0000259" key="5">
    <source>
        <dbReference type="PROSITE" id="PS51471"/>
    </source>
</evidence>
<dbReference type="InterPro" id="IPR005123">
    <property type="entry name" value="Oxoglu/Fe-dep_dioxygenase_dom"/>
</dbReference>
<dbReference type="GO" id="GO:0051213">
    <property type="term" value="F:dioxygenase activity"/>
    <property type="evidence" value="ECO:0007669"/>
    <property type="project" value="UniProtKB-KW"/>
</dbReference>
<comment type="caution">
    <text evidence="6">The sequence shown here is derived from an EMBL/GenBank/DDBJ whole genome shotgun (WGS) entry which is preliminary data.</text>
</comment>
<keyword evidence="3" id="KW-0408">Iron</keyword>
<dbReference type="RefSeq" id="WP_067494392.1">
    <property type="nucleotide sequence ID" value="NZ_SNXK01000009.1"/>
</dbReference>
<comment type="similarity">
    <text evidence="3">Belongs to the iron/ascorbate-dependent oxidoreductase family.</text>
</comment>
<keyword evidence="3" id="KW-0560">Oxidoreductase</keyword>
<proteinExistence type="inferred from homology"/>
<evidence type="ECO:0000256" key="2">
    <source>
        <dbReference type="ARBA" id="ARBA00023194"/>
    </source>
</evidence>
<dbReference type="Gene3D" id="2.60.120.330">
    <property type="entry name" value="B-lactam Antibiotic, Isopenicillin N Synthase, Chain"/>
    <property type="match status" value="1"/>
</dbReference>
<keyword evidence="3" id="KW-0479">Metal-binding</keyword>
<evidence type="ECO:0000313" key="6">
    <source>
        <dbReference type="EMBL" id="TDP31038.1"/>
    </source>
</evidence>
<dbReference type="InterPro" id="IPR044861">
    <property type="entry name" value="IPNS-like_FE2OG_OXY"/>
</dbReference>
<reference evidence="6 7" key="1">
    <citation type="submission" date="2019-03" db="EMBL/GenBank/DDBJ databases">
        <title>Genomic Encyclopedia of Type Strains, Phase IV (KMG-IV): sequencing the most valuable type-strain genomes for metagenomic binning, comparative biology and taxonomic classification.</title>
        <authorList>
            <person name="Goeker M."/>
        </authorList>
    </citation>
    <scope>NUCLEOTIDE SEQUENCE [LARGE SCALE GENOMIC DNA]</scope>
    <source>
        <strain evidence="6 7">DSM 44496</strain>
    </source>
</reference>
<protein>
    <submittedName>
        <fullName evidence="6">Isopenicillin N synthase-like dioxygenase</fullName>
    </submittedName>
</protein>
<evidence type="ECO:0000256" key="1">
    <source>
        <dbReference type="ARBA" id="ARBA00004792"/>
    </source>
</evidence>
<accession>A0A4R6P078</accession>
<organism evidence="6 7">
    <name type="scientific">Nocardia ignorata</name>
    <dbReference type="NCBI Taxonomy" id="145285"/>
    <lineage>
        <taxon>Bacteria</taxon>
        <taxon>Bacillati</taxon>
        <taxon>Actinomycetota</taxon>
        <taxon>Actinomycetes</taxon>
        <taxon>Mycobacteriales</taxon>
        <taxon>Nocardiaceae</taxon>
        <taxon>Nocardia</taxon>
    </lineage>
</organism>